<evidence type="ECO:0000256" key="5">
    <source>
        <dbReference type="ARBA" id="ARBA00022968"/>
    </source>
</evidence>
<feature type="disulfide bond" evidence="11">
    <location>
        <begin position="259"/>
        <end position="323"/>
    </location>
</feature>
<evidence type="ECO:0000256" key="7">
    <source>
        <dbReference type="ARBA" id="ARBA00023136"/>
    </source>
</evidence>
<evidence type="ECO:0000256" key="6">
    <source>
        <dbReference type="ARBA" id="ARBA00022989"/>
    </source>
</evidence>
<protein>
    <submittedName>
        <fullName evidence="17">Scavenger receptor cysteine-rich domain-containing group B protein-like</fullName>
    </submittedName>
</protein>
<feature type="coiled-coil region" evidence="12">
    <location>
        <begin position="64"/>
        <end position="111"/>
    </location>
</feature>
<gene>
    <name evidence="17" type="primary">LOC109481295</name>
</gene>
<accession>A0A6P4ZRD3</accession>
<feature type="domain" description="SRCR" evidence="15">
    <location>
        <begin position="234"/>
        <end position="334"/>
    </location>
</feature>
<dbReference type="PANTHER" id="PTHR48071:SF18">
    <property type="entry name" value="DELETED IN MALIGNANT BRAIN TUMORS 1 PROTEIN-RELATED"/>
    <property type="match status" value="1"/>
</dbReference>
<dbReference type="AlphaFoldDB" id="A0A6P4ZRD3"/>
<sequence length="458" mass="48922">MGSEKLNETTYGRDKRSHTGLAIVGSLIVAAVAVSVSFVTMFVLVRQGAELGETKSTLSRFKEMEAQLSHLKETEAQLSHLKEMEAQLSHLKETETHLKEMEAQMQEMRQWREHLDVQVSQQSPDGREERDKSATFLYGAEVHHRAKRSASNAGNFANKITLPTTLGGCLAGNRGEPGRDGRDGIAGPVGPSGPVGPPGPTGPTGPPGPPGSCCCSTSSPPTANPKPPPTIPDIRLVGGSGNHEGRVEVFHNGQWGTVCDDFWEQADAEVVCRQLGYPGAVRSTSRASFGQGTGPIWLNNVGCSGSESRLQNCSHGGWGTRNCGHHEDAGVVCTDIRLVGGSGNHEGRVEVFHNGQWGTVCDDFWEQADAEVVCRQLGYPGAVRSTSHASFGQGTGPIWLNNVGCSGSESRLQNCSHGGWGTRNCGHHEDAGVVCTGQENRIYFTIVEFTQNAGSDLL</sequence>
<dbReference type="Proteomes" id="UP000515135">
    <property type="component" value="Unplaced"/>
</dbReference>
<feature type="disulfide bond" evidence="11">
    <location>
        <begin position="303"/>
        <end position="313"/>
    </location>
</feature>
<dbReference type="RefSeq" id="XP_019639388.1">
    <property type="nucleotide sequence ID" value="XM_019783829.1"/>
</dbReference>
<evidence type="ECO:0000256" key="14">
    <source>
        <dbReference type="SAM" id="Phobius"/>
    </source>
</evidence>
<evidence type="ECO:0000256" key="1">
    <source>
        <dbReference type="ARBA" id="ARBA00004606"/>
    </source>
</evidence>
<keyword evidence="5" id="KW-0735">Signal-anchor</keyword>
<feature type="disulfide bond" evidence="11">
    <location>
        <begin position="374"/>
        <end position="435"/>
    </location>
</feature>
<keyword evidence="4" id="KW-0677">Repeat</keyword>
<keyword evidence="2 14" id="KW-0812">Transmembrane</keyword>
<dbReference type="InterPro" id="IPR036772">
    <property type="entry name" value="SRCR-like_dom_sf"/>
</dbReference>
<evidence type="ECO:0000256" key="13">
    <source>
        <dbReference type="SAM" id="MobiDB-lite"/>
    </source>
</evidence>
<dbReference type="FunFam" id="3.10.250.10:FF:000006">
    <property type="entry name" value="neurotrypsin isoform X2"/>
    <property type="match status" value="2"/>
</dbReference>
<evidence type="ECO:0000256" key="4">
    <source>
        <dbReference type="ARBA" id="ARBA00022737"/>
    </source>
</evidence>
<dbReference type="PRINTS" id="PR00258">
    <property type="entry name" value="SPERACTRCPTR"/>
</dbReference>
<name>A0A6P4ZRD3_BRABE</name>
<dbReference type="GO" id="GO:0016020">
    <property type="term" value="C:membrane"/>
    <property type="evidence" value="ECO:0007669"/>
    <property type="project" value="UniProtKB-SubCell"/>
</dbReference>
<dbReference type="SMART" id="SM00202">
    <property type="entry name" value="SR"/>
    <property type="match status" value="2"/>
</dbReference>
<feature type="disulfide bond" evidence="11">
    <location>
        <begin position="405"/>
        <end position="415"/>
    </location>
</feature>
<proteinExistence type="predicted"/>
<dbReference type="Gene3D" id="3.10.250.10">
    <property type="entry name" value="SRCR-like domain"/>
    <property type="match status" value="2"/>
</dbReference>
<dbReference type="GeneID" id="109481295"/>
<keyword evidence="6 14" id="KW-1133">Transmembrane helix</keyword>
<keyword evidence="7 14" id="KW-0472">Membrane</keyword>
<dbReference type="KEGG" id="bbel:109481295"/>
<evidence type="ECO:0000256" key="9">
    <source>
        <dbReference type="ARBA" id="ARBA00023170"/>
    </source>
</evidence>
<feature type="disulfide bond" evidence="11">
    <location>
        <begin position="361"/>
        <end position="425"/>
    </location>
</feature>
<evidence type="ECO:0000256" key="12">
    <source>
        <dbReference type="SAM" id="Coils"/>
    </source>
</evidence>
<comment type="subcellular location">
    <subcellularLocation>
        <location evidence="1">Membrane</location>
        <topology evidence="1">Single-pass type II membrane protein</topology>
    </subcellularLocation>
</comment>
<feature type="region of interest" description="Disordered" evidence="13">
    <location>
        <begin position="159"/>
        <end position="232"/>
    </location>
</feature>
<feature type="disulfide bond" evidence="11">
    <location>
        <begin position="272"/>
        <end position="333"/>
    </location>
</feature>
<dbReference type="InterPro" id="IPR001190">
    <property type="entry name" value="SRCR"/>
</dbReference>
<feature type="compositionally biased region" description="Pro residues" evidence="13">
    <location>
        <begin position="222"/>
        <end position="231"/>
    </location>
</feature>
<keyword evidence="16" id="KW-1185">Reference proteome</keyword>
<organism evidence="16 17">
    <name type="scientific">Branchiostoma belcheri</name>
    <name type="common">Amphioxus</name>
    <dbReference type="NCBI Taxonomy" id="7741"/>
    <lineage>
        <taxon>Eukaryota</taxon>
        <taxon>Metazoa</taxon>
        <taxon>Chordata</taxon>
        <taxon>Cephalochordata</taxon>
        <taxon>Leptocardii</taxon>
        <taxon>Amphioxiformes</taxon>
        <taxon>Branchiostomatidae</taxon>
        <taxon>Branchiostoma</taxon>
    </lineage>
</organism>
<dbReference type="OrthoDB" id="6286334at2759"/>
<dbReference type="Pfam" id="PF00530">
    <property type="entry name" value="SRCR"/>
    <property type="match status" value="2"/>
</dbReference>
<reference evidence="17" key="1">
    <citation type="submission" date="2025-08" db="UniProtKB">
        <authorList>
            <consortium name="RefSeq"/>
        </authorList>
    </citation>
    <scope>IDENTIFICATION</scope>
    <source>
        <tissue evidence="17">Gonad</tissue>
    </source>
</reference>
<evidence type="ECO:0000256" key="8">
    <source>
        <dbReference type="ARBA" id="ARBA00023157"/>
    </source>
</evidence>
<evidence type="ECO:0000259" key="15">
    <source>
        <dbReference type="PROSITE" id="PS50287"/>
    </source>
</evidence>
<dbReference type="PROSITE" id="PS50287">
    <property type="entry name" value="SRCR_2"/>
    <property type="match status" value="2"/>
</dbReference>
<evidence type="ECO:0000256" key="11">
    <source>
        <dbReference type="PROSITE-ProRule" id="PRU00196"/>
    </source>
</evidence>
<dbReference type="PANTHER" id="PTHR48071">
    <property type="entry name" value="SRCR DOMAIN-CONTAINING PROTEIN"/>
    <property type="match status" value="1"/>
</dbReference>
<evidence type="ECO:0000256" key="3">
    <source>
        <dbReference type="ARBA" id="ARBA00022729"/>
    </source>
</evidence>
<evidence type="ECO:0000313" key="17">
    <source>
        <dbReference type="RefSeq" id="XP_019639388.1"/>
    </source>
</evidence>
<feature type="compositionally biased region" description="Pro residues" evidence="13">
    <location>
        <begin position="194"/>
        <end position="210"/>
    </location>
</feature>
<dbReference type="SUPFAM" id="SSF56487">
    <property type="entry name" value="SRCR-like"/>
    <property type="match status" value="2"/>
</dbReference>
<dbReference type="InterPro" id="IPR008160">
    <property type="entry name" value="Collagen"/>
</dbReference>
<dbReference type="PROSITE" id="PS00420">
    <property type="entry name" value="SRCR_1"/>
    <property type="match status" value="2"/>
</dbReference>
<feature type="transmembrane region" description="Helical" evidence="14">
    <location>
        <begin position="21"/>
        <end position="45"/>
    </location>
</feature>
<keyword evidence="9" id="KW-0675">Receptor</keyword>
<evidence type="ECO:0000256" key="2">
    <source>
        <dbReference type="ARBA" id="ARBA00022692"/>
    </source>
</evidence>
<dbReference type="Pfam" id="PF01391">
    <property type="entry name" value="Collagen"/>
    <property type="match status" value="1"/>
</dbReference>
<keyword evidence="3" id="KW-0732">Signal</keyword>
<keyword evidence="12" id="KW-0175">Coiled coil</keyword>
<evidence type="ECO:0000313" key="16">
    <source>
        <dbReference type="Proteomes" id="UP000515135"/>
    </source>
</evidence>
<feature type="domain" description="SRCR" evidence="15">
    <location>
        <begin position="336"/>
        <end position="436"/>
    </location>
</feature>
<keyword evidence="10" id="KW-0325">Glycoprotein</keyword>
<keyword evidence="8 11" id="KW-1015">Disulfide bond</keyword>
<evidence type="ECO:0000256" key="10">
    <source>
        <dbReference type="ARBA" id="ARBA00023180"/>
    </source>
</evidence>